<accession>A0AAJ1IE14</accession>
<evidence type="ECO:0000313" key="4">
    <source>
        <dbReference type="Proteomes" id="UP001221217"/>
    </source>
</evidence>
<sequence>MKKILAGNRQIPAFSYFIIILIFLMASVITITAFYQKTNRDAILNTHLTSAEDQIRIQKRLMLSHFNTIRSELLFLTRLNEVIRFKELENETDRKLMEKEFLEFISSTNRYDQLRYLDKYGKELTRVNYNSGEPAVTAQNNLQNKDCRYYFTESLSLPENQIYISPFDLNMENGEIEQPLKPMIRFSTPVFNSRGELKGVVILNFFGQLLLDDLIEATSSHAGTFSMLNSEGYWFYNDRPEQEWGFMFEDRKKQNMSVLYPSLWKKISTEKSIQIISEETIYTATMIEPMLDEKNISSNRYYILLNTIPFEDIKIDRASLRKNMLKISSVALFINIAAAIFITILIIQRDKYRSALKESALYDQLTGLPNRKLFEERVVQASAQAKRYGYIYSVMFIDLDGFKPVNDKYGHSTGDKLLTQIGVVLQNCIRETDTAGRFGGDEFVILLTQISEKLDCSAVAEKILARLFTEFNIDGHKISIGASIGIASVKPDSKVDFGEVMHVADAAMYEVKKSGKNNYKIITL</sequence>
<comment type="caution">
    <text evidence="3">The sequence shown here is derived from an EMBL/GenBank/DDBJ whole genome shotgun (WGS) entry which is preliminary data.</text>
</comment>
<dbReference type="NCBIfam" id="TIGR00254">
    <property type="entry name" value="GGDEF"/>
    <property type="match status" value="1"/>
</dbReference>
<dbReference type="SUPFAM" id="SSF55073">
    <property type="entry name" value="Nucleotide cyclase"/>
    <property type="match status" value="1"/>
</dbReference>
<feature type="transmembrane region" description="Helical" evidence="1">
    <location>
        <begin position="12"/>
        <end position="35"/>
    </location>
</feature>
<dbReference type="InterPro" id="IPR048760">
    <property type="entry name" value="VP0354-like_sensor_dom"/>
</dbReference>
<dbReference type="Gene3D" id="3.30.70.270">
    <property type="match status" value="1"/>
</dbReference>
<dbReference type="SMART" id="SM00267">
    <property type="entry name" value="GGDEF"/>
    <property type="match status" value="1"/>
</dbReference>
<dbReference type="InterPro" id="IPR029787">
    <property type="entry name" value="Nucleotide_cyclase"/>
</dbReference>
<feature type="transmembrane region" description="Helical" evidence="1">
    <location>
        <begin position="327"/>
        <end position="347"/>
    </location>
</feature>
<dbReference type="EC" id="2.7.7.65" evidence="3"/>
<name>A0AAJ1IE14_9SPIO</name>
<dbReference type="AlphaFoldDB" id="A0AAJ1IE14"/>
<dbReference type="InterPro" id="IPR000160">
    <property type="entry name" value="GGDEF_dom"/>
</dbReference>
<dbReference type="InterPro" id="IPR043128">
    <property type="entry name" value="Rev_trsase/Diguanyl_cyclase"/>
</dbReference>
<dbReference type="SUPFAM" id="SSF103190">
    <property type="entry name" value="Sensory domain-like"/>
    <property type="match status" value="2"/>
</dbReference>
<gene>
    <name evidence="3" type="ORF">PQJ61_03025</name>
</gene>
<keyword evidence="1" id="KW-1133">Transmembrane helix</keyword>
<dbReference type="PROSITE" id="PS50887">
    <property type="entry name" value="GGDEF"/>
    <property type="match status" value="1"/>
</dbReference>
<dbReference type="InterPro" id="IPR029151">
    <property type="entry name" value="Sensor-like_sf"/>
</dbReference>
<dbReference type="GO" id="GO:0052621">
    <property type="term" value="F:diguanylate cyclase activity"/>
    <property type="evidence" value="ECO:0007669"/>
    <property type="project" value="UniProtKB-EC"/>
</dbReference>
<evidence type="ECO:0000256" key="1">
    <source>
        <dbReference type="SAM" id="Phobius"/>
    </source>
</evidence>
<keyword evidence="1" id="KW-0812">Transmembrane</keyword>
<proteinExistence type="predicted"/>
<dbReference type="PANTHER" id="PTHR46663:SF3">
    <property type="entry name" value="SLL0267 PROTEIN"/>
    <property type="match status" value="1"/>
</dbReference>
<reference evidence="3 4" key="1">
    <citation type="submission" date="2022-12" db="EMBL/GenBank/DDBJ databases">
        <title>Metagenome assembled genome from gulf of manar.</title>
        <authorList>
            <person name="Kohli P."/>
            <person name="Pk S."/>
            <person name="Venkata Ramana C."/>
            <person name="Sasikala C."/>
        </authorList>
    </citation>
    <scope>NUCLEOTIDE SEQUENCE [LARGE SCALE GENOMIC DNA]</scope>
    <source>
        <strain evidence="3">JB008</strain>
    </source>
</reference>
<keyword evidence="3" id="KW-0808">Transferase</keyword>
<dbReference type="InterPro" id="IPR052163">
    <property type="entry name" value="DGC-Regulatory_Protein"/>
</dbReference>
<dbReference type="CDD" id="cd18773">
    <property type="entry name" value="PDC1_HK_sensor"/>
    <property type="match status" value="1"/>
</dbReference>
<evidence type="ECO:0000259" key="2">
    <source>
        <dbReference type="PROSITE" id="PS50887"/>
    </source>
</evidence>
<keyword evidence="1" id="KW-0472">Membrane</keyword>
<dbReference type="Proteomes" id="UP001221217">
    <property type="component" value="Unassembled WGS sequence"/>
</dbReference>
<dbReference type="Pfam" id="PF00990">
    <property type="entry name" value="GGDEF"/>
    <property type="match status" value="1"/>
</dbReference>
<organism evidence="3 4">
    <name type="scientific">Candidatus Thalassospirochaeta sargassi</name>
    <dbReference type="NCBI Taxonomy" id="3119039"/>
    <lineage>
        <taxon>Bacteria</taxon>
        <taxon>Pseudomonadati</taxon>
        <taxon>Spirochaetota</taxon>
        <taxon>Spirochaetia</taxon>
        <taxon>Spirochaetales</taxon>
        <taxon>Spirochaetaceae</taxon>
        <taxon>Candidatus Thalassospirochaeta</taxon>
    </lineage>
</organism>
<dbReference type="FunFam" id="3.30.70.270:FF:000001">
    <property type="entry name" value="Diguanylate cyclase domain protein"/>
    <property type="match status" value="1"/>
</dbReference>
<dbReference type="CDD" id="cd01949">
    <property type="entry name" value="GGDEF"/>
    <property type="match status" value="1"/>
</dbReference>
<dbReference type="EMBL" id="JAQQAL010000009">
    <property type="protein sequence ID" value="MDC7225720.1"/>
    <property type="molecule type" value="Genomic_DNA"/>
</dbReference>
<dbReference type="Pfam" id="PF21623">
    <property type="entry name" value="HK_sensor_dom_bact"/>
    <property type="match status" value="1"/>
</dbReference>
<protein>
    <submittedName>
        <fullName evidence="3">Diguanylate cyclase</fullName>
        <ecNumber evidence="3">2.7.7.65</ecNumber>
    </submittedName>
</protein>
<feature type="domain" description="GGDEF" evidence="2">
    <location>
        <begin position="390"/>
        <end position="524"/>
    </location>
</feature>
<keyword evidence="3" id="KW-0548">Nucleotidyltransferase</keyword>
<dbReference type="PANTHER" id="PTHR46663">
    <property type="entry name" value="DIGUANYLATE CYCLASE DGCT-RELATED"/>
    <property type="match status" value="1"/>
</dbReference>
<dbReference type="Gene3D" id="3.30.450.20">
    <property type="entry name" value="PAS domain"/>
    <property type="match status" value="2"/>
</dbReference>
<evidence type="ECO:0000313" key="3">
    <source>
        <dbReference type="EMBL" id="MDC7225720.1"/>
    </source>
</evidence>